<evidence type="ECO:0000313" key="3">
    <source>
        <dbReference type="Proteomes" id="UP000245489"/>
    </source>
</evidence>
<keyword evidence="3" id="KW-1185">Reference proteome</keyword>
<reference evidence="2 3" key="1">
    <citation type="submission" date="2018-05" db="EMBL/GenBank/DDBJ databases">
        <title>Genomic Encyclopedia of Archaeal and Bacterial Type Strains, Phase II (KMG-II): from individual species to whole genera.</title>
        <authorList>
            <person name="Goeker M."/>
        </authorList>
    </citation>
    <scope>NUCLEOTIDE SEQUENCE [LARGE SCALE GENOMIC DNA]</scope>
    <source>
        <strain evidence="2 3">DSM 22214</strain>
    </source>
</reference>
<dbReference type="AlphaFoldDB" id="A0A316EVN3"/>
<accession>A0A316EVN3</accession>
<sequence>MNNILLPSELRSTIDQEPIEFSVISTKHRPPHKTYFVFGISIMMIIAPISSFFIINSIVSLSQDEVLDTLTLFLLFIPFLGGILMAILGFYLKNQKGGYFVGTPSRLIYYFGGVVKSYHWSEFSGIIETNLTKGELSLQLKSGRTFVGKYKTKYVVPYMLYILENPDTISKVEKICREKIQSNR</sequence>
<gene>
    <name evidence="2" type="ORF">LV89_01584</name>
</gene>
<keyword evidence="1" id="KW-1133">Transmembrane helix</keyword>
<dbReference type="RefSeq" id="WP_109742350.1">
    <property type="nucleotide sequence ID" value="NZ_QGGO01000007.1"/>
</dbReference>
<dbReference type="OrthoDB" id="1151084at2"/>
<keyword evidence="1" id="KW-0472">Membrane</keyword>
<comment type="caution">
    <text evidence="2">The sequence shown here is derived from an EMBL/GenBank/DDBJ whole genome shotgun (WGS) entry which is preliminary data.</text>
</comment>
<keyword evidence="1" id="KW-0812">Transmembrane</keyword>
<organism evidence="2 3">
    <name type="scientific">Arcicella aurantiaca</name>
    <dbReference type="NCBI Taxonomy" id="591202"/>
    <lineage>
        <taxon>Bacteria</taxon>
        <taxon>Pseudomonadati</taxon>
        <taxon>Bacteroidota</taxon>
        <taxon>Cytophagia</taxon>
        <taxon>Cytophagales</taxon>
        <taxon>Flectobacillaceae</taxon>
        <taxon>Arcicella</taxon>
    </lineage>
</organism>
<proteinExistence type="predicted"/>
<protein>
    <submittedName>
        <fullName evidence="2">Uncharacterized protein</fullName>
    </submittedName>
</protein>
<name>A0A316EVN3_9BACT</name>
<feature type="transmembrane region" description="Helical" evidence="1">
    <location>
        <begin position="70"/>
        <end position="92"/>
    </location>
</feature>
<evidence type="ECO:0000313" key="2">
    <source>
        <dbReference type="EMBL" id="PWK27271.1"/>
    </source>
</evidence>
<dbReference type="EMBL" id="QGGO01000007">
    <property type="protein sequence ID" value="PWK27271.1"/>
    <property type="molecule type" value="Genomic_DNA"/>
</dbReference>
<feature type="transmembrane region" description="Helical" evidence="1">
    <location>
        <begin position="35"/>
        <end position="58"/>
    </location>
</feature>
<evidence type="ECO:0000256" key="1">
    <source>
        <dbReference type="SAM" id="Phobius"/>
    </source>
</evidence>
<dbReference type="Proteomes" id="UP000245489">
    <property type="component" value="Unassembled WGS sequence"/>
</dbReference>